<protein>
    <submittedName>
        <fullName evidence="2">Beta-lactamase</fullName>
    </submittedName>
</protein>
<reference evidence="2 3" key="1">
    <citation type="submission" date="2008-04" db="EMBL/GenBank/DDBJ databases">
        <title>Complete sequence of chromosome of Natranaerobius thermophilus JW/NM-WN-LF.</title>
        <authorList>
            <consortium name="US DOE Joint Genome Institute"/>
            <person name="Copeland A."/>
            <person name="Lucas S."/>
            <person name="Lapidus A."/>
            <person name="Glavina del Rio T."/>
            <person name="Dalin E."/>
            <person name="Tice H."/>
            <person name="Bruce D."/>
            <person name="Goodwin L."/>
            <person name="Pitluck S."/>
            <person name="Chertkov O."/>
            <person name="Brettin T."/>
            <person name="Detter J.C."/>
            <person name="Han C."/>
            <person name="Kuske C.R."/>
            <person name="Schmutz J."/>
            <person name="Larimer F."/>
            <person name="Land M."/>
            <person name="Hauser L."/>
            <person name="Kyrpides N."/>
            <person name="Lykidis A."/>
            <person name="Mesbah N.M."/>
            <person name="Wiegel J."/>
        </authorList>
    </citation>
    <scope>NUCLEOTIDE SEQUENCE [LARGE SCALE GENOMIC DNA]</scope>
    <source>
        <strain evidence="3">ATCC BAA-1301 / DSM 18059 / JW/NM-WN-LF</strain>
    </source>
</reference>
<dbReference type="FunCoup" id="B2A2R1">
    <property type="interactions" value="69"/>
</dbReference>
<dbReference type="STRING" id="457570.Nther_2727"/>
<reference evidence="2 3" key="2">
    <citation type="journal article" date="2011" name="J. Bacteriol.">
        <title>Complete genome sequence of the anaerobic, halophilic alkalithermophile Natranaerobius thermophilus JW/NM-WN-LF.</title>
        <authorList>
            <person name="Zhao B."/>
            <person name="Mesbah N.M."/>
            <person name="Dalin E."/>
            <person name="Goodwin L."/>
            <person name="Nolan M."/>
            <person name="Pitluck S."/>
            <person name="Chertkov O."/>
            <person name="Brettin T.S."/>
            <person name="Han J."/>
            <person name="Larimer F.W."/>
            <person name="Land M.L."/>
            <person name="Hauser L."/>
            <person name="Kyrpides N."/>
            <person name="Wiegel J."/>
        </authorList>
    </citation>
    <scope>NUCLEOTIDE SEQUENCE [LARGE SCALE GENOMIC DNA]</scope>
    <source>
        <strain evidence="3">ATCC BAA-1301 / DSM 18059 / JW/NM-WN-LF</strain>
    </source>
</reference>
<proteinExistence type="predicted"/>
<dbReference type="Proteomes" id="UP000001683">
    <property type="component" value="Chromosome"/>
</dbReference>
<dbReference type="Pfam" id="PF00144">
    <property type="entry name" value="Beta-lactamase"/>
    <property type="match status" value="1"/>
</dbReference>
<dbReference type="eggNOG" id="COG1680">
    <property type="taxonomic scope" value="Bacteria"/>
</dbReference>
<dbReference type="RefSeq" id="WP_012449115.1">
    <property type="nucleotide sequence ID" value="NC_010718.1"/>
</dbReference>
<dbReference type="AlphaFoldDB" id="B2A2R1"/>
<dbReference type="EMBL" id="CP001034">
    <property type="protein sequence ID" value="ACB86279.1"/>
    <property type="molecule type" value="Genomic_DNA"/>
</dbReference>
<evidence type="ECO:0000313" key="2">
    <source>
        <dbReference type="EMBL" id="ACB86279.1"/>
    </source>
</evidence>
<dbReference type="InParanoid" id="B2A2R1"/>
<organism evidence="2 3">
    <name type="scientific">Natranaerobius thermophilus (strain ATCC BAA-1301 / DSM 18059 / JW/NM-WN-LF)</name>
    <dbReference type="NCBI Taxonomy" id="457570"/>
    <lineage>
        <taxon>Bacteria</taxon>
        <taxon>Bacillati</taxon>
        <taxon>Bacillota</taxon>
        <taxon>Clostridia</taxon>
        <taxon>Natranaerobiales</taxon>
        <taxon>Natranaerobiaceae</taxon>
        <taxon>Natranaerobius</taxon>
    </lineage>
</organism>
<dbReference type="InterPro" id="IPR001466">
    <property type="entry name" value="Beta-lactam-related"/>
</dbReference>
<dbReference type="PANTHER" id="PTHR46825">
    <property type="entry name" value="D-ALANYL-D-ALANINE-CARBOXYPEPTIDASE/ENDOPEPTIDASE AMPH"/>
    <property type="match status" value="1"/>
</dbReference>
<name>B2A2R1_NATTJ</name>
<dbReference type="InterPro" id="IPR050491">
    <property type="entry name" value="AmpC-like"/>
</dbReference>
<evidence type="ECO:0000313" key="3">
    <source>
        <dbReference type="Proteomes" id="UP000001683"/>
    </source>
</evidence>
<gene>
    <name evidence="2" type="ordered locus">Nther_2727</name>
</gene>
<dbReference type="OrthoDB" id="9797709at2"/>
<feature type="domain" description="Beta-lactamase-related" evidence="1">
    <location>
        <begin position="19"/>
        <end position="370"/>
    </location>
</feature>
<dbReference type="Gene3D" id="3.40.710.10">
    <property type="entry name" value="DD-peptidase/beta-lactamase superfamily"/>
    <property type="match status" value="1"/>
</dbReference>
<dbReference type="SUPFAM" id="SSF56601">
    <property type="entry name" value="beta-lactamase/transpeptidase-like"/>
    <property type="match status" value="1"/>
</dbReference>
<dbReference type="PANTHER" id="PTHR46825:SF9">
    <property type="entry name" value="BETA-LACTAMASE-RELATED DOMAIN-CONTAINING PROTEIN"/>
    <property type="match status" value="1"/>
</dbReference>
<dbReference type="HOGENOM" id="CLU_020027_0_4_9"/>
<keyword evidence="3" id="KW-1185">Reference proteome</keyword>
<dbReference type="KEGG" id="nth:Nther_2727"/>
<accession>B2A2R1</accession>
<sequence length="486" mass="55083">MDFGAKLSQRELKSLESFLANVQRDHDSPGLAVAITKGDELIYASGFGYRDLGEKAYIDENTIMGIASITKTFTAAAILKLQEQGKLSLDDSVQTFLPQLQFGRKKDLRDTTILNMLTHTTGLPPLKALIYSIRENSEHEDELVQKLGDKTENNNEEEQVQLNSYQDLIDYVSREGIDLLGSPGEYTSYSNDCYALLGKIIEEVSGKSYQDYISENFLKPLNMNRSTFSLDEVLHSDNVTSLYYYDENTEEVKKAQGWQEAPPYQAGGWLRSTARDLVKFFQMLALGGRQGLKPDNRILTKSSIQKLLHPVTYSPWDLVSTYNLGSWIQSNYYGRTLIQHGGSLTGVSSHAGFIPEEELAVVVLSNLRGFPVYKAWHGIVNILLGLHVDTSKVSYYQRNWPSELLVSRSGVFKSGEGMELELFVQQNTLQCRMIREDKVYQIKPVTRYVGTINVKGDEKEIWFYHNRKDSKPWAIGFGGRMIKRVE</sequence>
<evidence type="ECO:0000259" key="1">
    <source>
        <dbReference type="Pfam" id="PF00144"/>
    </source>
</evidence>
<dbReference type="InterPro" id="IPR012338">
    <property type="entry name" value="Beta-lactam/transpept-like"/>
</dbReference>